<dbReference type="PANTHER" id="PTHR36151">
    <property type="entry name" value="BLR2777 PROTEIN"/>
    <property type="match status" value="1"/>
</dbReference>
<dbReference type="RefSeq" id="WP_157413831.1">
    <property type="nucleotide sequence ID" value="NZ_BAAAMK010000002.1"/>
</dbReference>
<keyword evidence="3" id="KW-1185">Reference proteome</keyword>
<reference evidence="3" key="1">
    <citation type="journal article" date="2019" name="Int. J. Syst. Evol. Microbiol.">
        <title>The Global Catalogue of Microorganisms (GCM) 10K type strain sequencing project: providing services to taxonomists for standard genome sequencing and annotation.</title>
        <authorList>
            <consortium name="The Broad Institute Genomics Platform"/>
            <consortium name="The Broad Institute Genome Sequencing Center for Infectious Disease"/>
            <person name="Wu L."/>
            <person name="Ma J."/>
        </authorList>
    </citation>
    <scope>NUCLEOTIDE SEQUENCE [LARGE SCALE GENOMIC DNA]</scope>
    <source>
        <strain evidence="3">JCM 13584</strain>
    </source>
</reference>
<gene>
    <name evidence="2" type="ORF">GCM10009717_18100</name>
</gene>
<proteinExistence type="predicted"/>
<feature type="domain" description="ER-bound oxygenase mpaB/mpaB'/Rubber oxygenase catalytic" evidence="1">
    <location>
        <begin position="15"/>
        <end position="245"/>
    </location>
</feature>
<organism evidence="2 3">
    <name type="scientific">Agromyces allii</name>
    <dbReference type="NCBI Taxonomy" id="393607"/>
    <lineage>
        <taxon>Bacteria</taxon>
        <taxon>Bacillati</taxon>
        <taxon>Actinomycetota</taxon>
        <taxon>Actinomycetes</taxon>
        <taxon>Micrococcales</taxon>
        <taxon>Microbacteriaceae</taxon>
        <taxon>Agromyces</taxon>
    </lineage>
</organism>
<dbReference type="InterPro" id="IPR018713">
    <property type="entry name" value="MPAB/Lcp_cat_dom"/>
</dbReference>
<evidence type="ECO:0000313" key="3">
    <source>
        <dbReference type="Proteomes" id="UP001499954"/>
    </source>
</evidence>
<comment type="caution">
    <text evidence="2">The sequence shown here is derived from an EMBL/GenBank/DDBJ whole genome shotgun (WGS) entry which is preliminary data.</text>
</comment>
<accession>A0ABP5BTV0</accession>
<name>A0ABP5BTV0_9MICO</name>
<dbReference type="Pfam" id="PF09995">
    <property type="entry name" value="MPAB_Lcp_cat"/>
    <property type="match status" value="1"/>
</dbReference>
<dbReference type="EMBL" id="BAAAMK010000002">
    <property type="protein sequence ID" value="GAA1952474.1"/>
    <property type="molecule type" value="Genomic_DNA"/>
</dbReference>
<dbReference type="PANTHER" id="PTHR36151:SF3">
    <property type="entry name" value="ER-BOUND OXYGENASE MPAB_MPAB'_RUBBER OXYGENASE CATALYTIC DOMAIN-CONTAINING PROTEIN"/>
    <property type="match status" value="1"/>
</dbReference>
<sequence length="279" mass="30984">MEPADAEHDDHAVFRRHGAEAVLLLGGAAAILLQLADPRVARGVARHSDFASRPLDRLIGTLDYVYAVGFGDDEIAAAAVRRVNARHAPVRSRPGATDESTDAAYSAFDADAQRWVASTLLAVALDIHERVYGPLPPTDADAIVRGYAPLGFRLQGSREGWPDTRQEFDAWWNARLGTLRVTDEARHVARTLLSTSDALRGLSFLLPPVRLVTAELLPPALRDAYGFRWTPRARRVAQAWLAAVAAVWPWLPRIVRHAPMRVSLHRARRRYAERVHRGR</sequence>
<protein>
    <recommendedName>
        <fullName evidence="1">ER-bound oxygenase mpaB/mpaB'/Rubber oxygenase catalytic domain-containing protein</fullName>
    </recommendedName>
</protein>
<evidence type="ECO:0000259" key="1">
    <source>
        <dbReference type="Pfam" id="PF09995"/>
    </source>
</evidence>
<dbReference type="Proteomes" id="UP001499954">
    <property type="component" value="Unassembled WGS sequence"/>
</dbReference>
<evidence type="ECO:0000313" key="2">
    <source>
        <dbReference type="EMBL" id="GAA1952474.1"/>
    </source>
</evidence>